<accession>A0A2X2ISQ8</accession>
<name>A0A2X2ISQ8_SPHMU</name>
<reference evidence="1 2" key="1">
    <citation type="submission" date="2018-06" db="EMBL/GenBank/DDBJ databases">
        <authorList>
            <consortium name="Pathogen Informatics"/>
            <person name="Doyle S."/>
        </authorList>
    </citation>
    <scope>NUCLEOTIDE SEQUENCE [LARGE SCALE GENOMIC DNA]</scope>
    <source>
        <strain evidence="1 2">NCTC11343</strain>
    </source>
</reference>
<dbReference type="EMBL" id="UAUU01000008">
    <property type="protein sequence ID" value="SPZ85302.1"/>
    <property type="molecule type" value="Genomic_DNA"/>
</dbReference>
<dbReference type="AlphaFoldDB" id="A0A2X2ISQ8"/>
<sequence length="59" mass="6760">MIDYHFNLISTLANELFTPIEEKVILAQGELMSTALWHFYLNEIGVKFRAVASPGLYEN</sequence>
<organism evidence="1 2">
    <name type="scientific">Sphingobacterium multivorum</name>
    <dbReference type="NCBI Taxonomy" id="28454"/>
    <lineage>
        <taxon>Bacteria</taxon>
        <taxon>Pseudomonadati</taxon>
        <taxon>Bacteroidota</taxon>
        <taxon>Sphingobacteriia</taxon>
        <taxon>Sphingobacteriales</taxon>
        <taxon>Sphingobacteriaceae</taxon>
        <taxon>Sphingobacterium</taxon>
    </lineage>
</organism>
<gene>
    <name evidence="1" type="ORF">NCTC11343_01863</name>
</gene>
<dbReference type="Proteomes" id="UP000251241">
    <property type="component" value="Unassembled WGS sequence"/>
</dbReference>
<proteinExistence type="predicted"/>
<evidence type="ECO:0000313" key="2">
    <source>
        <dbReference type="Proteomes" id="UP000251241"/>
    </source>
</evidence>
<evidence type="ECO:0000313" key="1">
    <source>
        <dbReference type="EMBL" id="SPZ85302.1"/>
    </source>
</evidence>
<protein>
    <submittedName>
        <fullName evidence="1">Uncharacterized protein</fullName>
    </submittedName>
</protein>